<dbReference type="RefSeq" id="WP_048900510.1">
    <property type="nucleotide sequence ID" value="NZ_AP024853.1"/>
</dbReference>
<proteinExistence type="predicted"/>
<protein>
    <submittedName>
        <fullName evidence="2">Uncharacterized protein</fullName>
    </submittedName>
</protein>
<dbReference type="OrthoDB" id="5829428at2"/>
<dbReference type="AlphaFoldDB" id="A0A0J8V8B3"/>
<feature type="coiled-coil region" evidence="1">
    <location>
        <begin position="66"/>
        <end position="100"/>
    </location>
</feature>
<name>A0A0J8V8B3_9GAMM</name>
<reference evidence="2 3" key="1">
    <citation type="submission" date="2018-01" db="EMBL/GenBank/DDBJ databases">
        <title>Whole genome sequencing of Histamine producing bacteria.</title>
        <authorList>
            <person name="Butler K."/>
        </authorList>
    </citation>
    <scope>NUCLEOTIDE SEQUENCE [LARGE SCALE GENOMIC DNA]</scope>
    <source>
        <strain evidence="2 3">DSM 24669</strain>
    </source>
</reference>
<organism evidence="2 3">
    <name type="scientific">Photobacterium swingsii</name>
    <dbReference type="NCBI Taxonomy" id="680026"/>
    <lineage>
        <taxon>Bacteria</taxon>
        <taxon>Pseudomonadati</taxon>
        <taxon>Pseudomonadota</taxon>
        <taxon>Gammaproteobacteria</taxon>
        <taxon>Vibrionales</taxon>
        <taxon>Vibrionaceae</taxon>
        <taxon>Photobacterium</taxon>
    </lineage>
</organism>
<gene>
    <name evidence="2" type="ORF">C9I94_11600</name>
</gene>
<comment type="caution">
    <text evidence="2">The sequence shown here is derived from an EMBL/GenBank/DDBJ whole genome shotgun (WGS) entry which is preliminary data.</text>
</comment>
<sequence>MDVTMSPSMSILDYQQAHTNSPSATNTHQLVKPIVESSKTTIHAIDHNKNLHAQMKRTAEKAKQALTPEENRKDELQKLKERLNEKIEELVKQIKNLSKFDSEATKQLKESFQSQLIQVQGQLTKVIDEERKLLEKEARKQGL</sequence>
<dbReference type="EMBL" id="PYLZ01000005">
    <property type="protein sequence ID" value="PSW24665.1"/>
    <property type="molecule type" value="Genomic_DNA"/>
</dbReference>
<accession>A0A0J8V8B3</accession>
<evidence type="ECO:0000256" key="1">
    <source>
        <dbReference type="SAM" id="Coils"/>
    </source>
</evidence>
<dbReference type="Proteomes" id="UP000240481">
    <property type="component" value="Unassembled WGS sequence"/>
</dbReference>
<evidence type="ECO:0000313" key="3">
    <source>
        <dbReference type="Proteomes" id="UP000240481"/>
    </source>
</evidence>
<keyword evidence="3" id="KW-1185">Reference proteome</keyword>
<evidence type="ECO:0000313" key="2">
    <source>
        <dbReference type="EMBL" id="PSW24665.1"/>
    </source>
</evidence>
<keyword evidence="1" id="KW-0175">Coiled coil</keyword>